<protein>
    <submittedName>
        <fullName evidence="6">Ribosomal large subunit pseudouridine synthase B</fullName>
        <ecNumber evidence="6">5.4.99.22</ecNumber>
    </submittedName>
</protein>
<dbReference type="EMBL" id="UOEC01000132">
    <property type="protein sequence ID" value="VAV96067.1"/>
    <property type="molecule type" value="Genomic_DNA"/>
</dbReference>
<evidence type="ECO:0000256" key="2">
    <source>
        <dbReference type="ARBA" id="ARBA00022884"/>
    </source>
</evidence>
<dbReference type="InterPro" id="IPR006145">
    <property type="entry name" value="PsdUridine_synth_RsuA/RluA"/>
</dbReference>
<dbReference type="PROSITE" id="PS50889">
    <property type="entry name" value="S4"/>
    <property type="match status" value="1"/>
</dbReference>
<reference evidence="6" key="1">
    <citation type="submission" date="2018-06" db="EMBL/GenBank/DDBJ databases">
        <authorList>
            <person name="Zhirakovskaya E."/>
        </authorList>
    </citation>
    <scope>NUCLEOTIDE SEQUENCE</scope>
</reference>
<dbReference type="NCBIfam" id="TIGR00093">
    <property type="entry name" value="pseudouridine synthase"/>
    <property type="match status" value="1"/>
</dbReference>
<dbReference type="GO" id="GO:0006364">
    <property type="term" value="P:rRNA processing"/>
    <property type="evidence" value="ECO:0007669"/>
    <property type="project" value="UniProtKB-ARBA"/>
</dbReference>
<dbReference type="Gene3D" id="3.10.290.10">
    <property type="entry name" value="RNA-binding S4 domain"/>
    <property type="match status" value="1"/>
</dbReference>
<dbReference type="PANTHER" id="PTHR47683">
    <property type="entry name" value="PSEUDOURIDINE SYNTHASE FAMILY PROTEIN-RELATED"/>
    <property type="match status" value="1"/>
</dbReference>
<dbReference type="InterPro" id="IPR020103">
    <property type="entry name" value="PsdUridine_synth_cat_dom_sf"/>
</dbReference>
<dbReference type="InterPro" id="IPR020094">
    <property type="entry name" value="TruA/RsuA/RluB/E/F_N"/>
</dbReference>
<organism evidence="6">
    <name type="scientific">hydrothermal vent metagenome</name>
    <dbReference type="NCBI Taxonomy" id="652676"/>
    <lineage>
        <taxon>unclassified sequences</taxon>
        <taxon>metagenomes</taxon>
        <taxon>ecological metagenomes</taxon>
    </lineage>
</organism>
<keyword evidence="3 6" id="KW-0413">Isomerase</keyword>
<dbReference type="AlphaFoldDB" id="A0A3B0RV18"/>
<dbReference type="SMART" id="SM00363">
    <property type="entry name" value="S4"/>
    <property type="match status" value="1"/>
</dbReference>
<dbReference type="Pfam" id="PF01479">
    <property type="entry name" value="S4"/>
    <property type="match status" value="1"/>
</dbReference>
<dbReference type="Gene3D" id="3.30.70.1560">
    <property type="entry name" value="Alpha-L RNA-binding motif"/>
    <property type="match status" value="1"/>
</dbReference>
<dbReference type="SUPFAM" id="SSF55174">
    <property type="entry name" value="Alpha-L RNA-binding motif"/>
    <property type="match status" value="1"/>
</dbReference>
<dbReference type="FunFam" id="3.10.290.10:FF:000003">
    <property type="entry name" value="Pseudouridine synthase"/>
    <property type="match status" value="1"/>
</dbReference>
<evidence type="ECO:0000256" key="1">
    <source>
        <dbReference type="ARBA" id="ARBA00008348"/>
    </source>
</evidence>
<dbReference type="Gene3D" id="3.30.70.580">
    <property type="entry name" value="Pseudouridine synthase I, catalytic domain, N-terminal subdomain"/>
    <property type="match status" value="1"/>
</dbReference>
<dbReference type="InterPro" id="IPR050343">
    <property type="entry name" value="RsuA_PseudoU_synthase"/>
</dbReference>
<evidence type="ECO:0000256" key="3">
    <source>
        <dbReference type="ARBA" id="ARBA00023235"/>
    </source>
</evidence>
<dbReference type="InterPro" id="IPR002942">
    <property type="entry name" value="S4_RNA-bd"/>
</dbReference>
<dbReference type="CDD" id="cd00165">
    <property type="entry name" value="S4"/>
    <property type="match status" value="1"/>
</dbReference>
<feature type="region of interest" description="Disordered" evidence="4">
    <location>
        <begin position="244"/>
        <end position="270"/>
    </location>
</feature>
<dbReference type="GO" id="GO:0160139">
    <property type="term" value="F:23S rRNA pseudouridine(2605) synthase activity"/>
    <property type="evidence" value="ECO:0007669"/>
    <property type="project" value="UniProtKB-EC"/>
</dbReference>
<comment type="similarity">
    <text evidence="1">Belongs to the pseudouridine synthase RsuA family.</text>
</comment>
<evidence type="ECO:0000256" key="4">
    <source>
        <dbReference type="SAM" id="MobiDB-lite"/>
    </source>
</evidence>
<dbReference type="EC" id="5.4.99.22" evidence="6"/>
<dbReference type="SUPFAM" id="SSF55120">
    <property type="entry name" value="Pseudouridine synthase"/>
    <property type="match status" value="1"/>
</dbReference>
<accession>A0A3B0RV18</accession>
<proteinExistence type="inferred from homology"/>
<evidence type="ECO:0000259" key="5">
    <source>
        <dbReference type="SMART" id="SM00363"/>
    </source>
</evidence>
<dbReference type="PROSITE" id="PS01149">
    <property type="entry name" value="PSI_RSU"/>
    <property type="match status" value="1"/>
</dbReference>
<dbReference type="InterPro" id="IPR018496">
    <property type="entry name" value="PsdUridine_synth_RsuA/RluB_CS"/>
</dbReference>
<dbReference type="GO" id="GO:0001522">
    <property type="term" value="P:pseudouridine synthesis"/>
    <property type="evidence" value="ECO:0007669"/>
    <property type="project" value="InterPro"/>
</dbReference>
<dbReference type="InterPro" id="IPR036986">
    <property type="entry name" value="S4_RNA-bd_sf"/>
</dbReference>
<dbReference type="Pfam" id="PF00849">
    <property type="entry name" value="PseudoU_synth_2"/>
    <property type="match status" value="1"/>
</dbReference>
<dbReference type="GO" id="GO:0003723">
    <property type="term" value="F:RNA binding"/>
    <property type="evidence" value="ECO:0007669"/>
    <property type="project" value="UniProtKB-KW"/>
</dbReference>
<keyword evidence="2" id="KW-0694">RNA-binding</keyword>
<evidence type="ECO:0000313" key="6">
    <source>
        <dbReference type="EMBL" id="VAV96067.1"/>
    </source>
</evidence>
<gene>
    <name evidence="6" type="ORF">MNBD_ALPHA08-669</name>
</gene>
<feature type="compositionally biased region" description="Basic residues" evidence="4">
    <location>
        <begin position="253"/>
        <end position="270"/>
    </location>
</feature>
<feature type="domain" description="RNA-binding S4" evidence="5">
    <location>
        <begin position="17"/>
        <end position="76"/>
    </location>
</feature>
<dbReference type="InterPro" id="IPR042092">
    <property type="entry name" value="PsdUridine_s_RsuA/RluB/E/F_cat"/>
</dbReference>
<name>A0A3B0RV18_9ZZZZ</name>
<sequence length="270" mass="30250">MTTSDQPATGERSAPGERIAKVMARVGLCSRRDAERWIAAGRVKVNDKVISSPALNVTDTDKIEVDKKPLPDRERTKLWRYHKPVGLVVSHRDEKGRASVFENLPPDMARVVSIGRLDINTEGLLLLTNDGELARKLELPATGWLRRYRVRVFGTVDEAALAKLKKGIVIDGTHYGSIEATLDREQGKNNWLTIGLREGKNREIKVICEHMGLKVNRLIRLSFGPFQLGDLNPGKVEEVSGKVLAEQTAGKQKQNRSKRKPKVAHRRRNS</sequence>
<dbReference type="PANTHER" id="PTHR47683:SF3">
    <property type="entry name" value="RIBOSOMAL LARGE SUBUNIT PSEUDOURIDINE SYNTHASE B"/>
    <property type="match status" value="1"/>
</dbReference>
<dbReference type="InterPro" id="IPR000748">
    <property type="entry name" value="PsdUridine_synth_RsuA/RluB/E/F"/>
</dbReference>